<dbReference type="GO" id="GO:0006297">
    <property type="term" value="P:nucleotide-excision repair, DNA gap filling"/>
    <property type="evidence" value="ECO:0007669"/>
    <property type="project" value="TreeGrafter"/>
</dbReference>
<accession>A0AAD7DXP4</accession>
<evidence type="ECO:0000256" key="1">
    <source>
        <dbReference type="ARBA" id="ARBA00024411"/>
    </source>
</evidence>
<dbReference type="Gene3D" id="3.30.420.10">
    <property type="entry name" value="Ribonuclease H-like superfamily/Ribonuclease H"/>
    <property type="match status" value="1"/>
</dbReference>
<keyword evidence="5" id="KW-1185">Reference proteome</keyword>
<dbReference type="GO" id="GO:0006287">
    <property type="term" value="P:base-excision repair, gap-filling"/>
    <property type="evidence" value="ECO:0007669"/>
    <property type="project" value="TreeGrafter"/>
</dbReference>
<feature type="compositionally biased region" description="Basic and acidic residues" evidence="2">
    <location>
        <begin position="36"/>
        <end position="51"/>
    </location>
</feature>
<dbReference type="GO" id="GO:0003887">
    <property type="term" value="F:DNA-directed DNA polymerase activity"/>
    <property type="evidence" value="ECO:0007669"/>
    <property type="project" value="TreeGrafter"/>
</dbReference>
<dbReference type="GO" id="GO:0003676">
    <property type="term" value="F:nucleic acid binding"/>
    <property type="evidence" value="ECO:0007669"/>
    <property type="project" value="InterPro"/>
</dbReference>
<dbReference type="PANTHER" id="PTHR10322">
    <property type="entry name" value="DNA POLYMERASE CATALYTIC SUBUNIT"/>
    <property type="match status" value="1"/>
</dbReference>
<dbReference type="PANTHER" id="PTHR10322:SF23">
    <property type="entry name" value="DNA POLYMERASE DELTA CATALYTIC SUBUNIT"/>
    <property type="match status" value="1"/>
</dbReference>
<dbReference type="InterPro" id="IPR036397">
    <property type="entry name" value="RNaseH_sf"/>
</dbReference>
<dbReference type="GO" id="GO:0008296">
    <property type="term" value="F:3'-5'-DNA exonuclease activity"/>
    <property type="evidence" value="ECO:0007669"/>
    <property type="project" value="TreeGrafter"/>
</dbReference>
<feature type="compositionally biased region" description="Polar residues" evidence="2">
    <location>
        <begin position="14"/>
        <end position="33"/>
    </location>
</feature>
<evidence type="ECO:0000256" key="2">
    <source>
        <dbReference type="SAM" id="MobiDB-lite"/>
    </source>
</evidence>
<dbReference type="Proteomes" id="UP001221757">
    <property type="component" value="Unassembled WGS sequence"/>
</dbReference>
<feature type="region of interest" description="Disordered" evidence="2">
    <location>
        <begin position="14"/>
        <end position="60"/>
    </location>
</feature>
<dbReference type="SUPFAM" id="SSF53098">
    <property type="entry name" value="Ribonuclease H-like"/>
    <property type="match status" value="1"/>
</dbReference>
<dbReference type="InterPro" id="IPR012337">
    <property type="entry name" value="RNaseH-like_sf"/>
</dbReference>
<name>A0AAD7DXP4_MYCRO</name>
<dbReference type="Pfam" id="PF03104">
    <property type="entry name" value="DNA_pol_B_exo1"/>
    <property type="match status" value="1"/>
</dbReference>
<dbReference type="Gene3D" id="2.40.50.730">
    <property type="match status" value="1"/>
</dbReference>
<dbReference type="GO" id="GO:0045004">
    <property type="term" value="P:DNA replication proofreading"/>
    <property type="evidence" value="ECO:0007669"/>
    <property type="project" value="TreeGrafter"/>
</dbReference>
<dbReference type="InterPro" id="IPR006133">
    <property type="entry name" value="DNA-dir_DNA_pol_B_exonuc"/>
</dbReference>
<dbReference type="EMBL" id="JARKIE010000017">
    <property type="protein sequence ID" value="KAJ7701501.1"/>
    <property type="molecule type" value="Genomic_DNA"/>
</dbReference>
<evidence type="ECO:0000259" key="3">
    <source>
        <dbReference type="Pfam" id="PF03104"/>
    </source>
</evidence>
<dbReference type="InterPro" id="IPR050240">
    <property type="entry name" value="DNA_pol_type-B"/>
</dbReference>
<dbReference type="AlphaFoldDB" id="A0AAD7DXP4"/>
<comment type="caution">
    <text evidence="4">The sequence shown here is derived from an EMBL/GenBank/DDBJ whole genome shotgun (WGS) entry which is preliminary data.</text>
</comment>
<sequence>MAGVFLPCQYLRSRNSHTPSSLSRSQHSMTSPLTGKRTERPSPDPLDDKPLAKKAKPLAPSQSFADVLKEMPVNETVLDRRGNAINGDEDLVFQYVDMQLHHFNWDVALVFGVTEEGVRVLVHLNGLSGLPQSETCGPLQTFMLFNEITAMSWMEIPASRFRAVDAFEMLSHNQVEVAVKHGDIIFHPPEGPWTKSAPLRILSFDIQSMVSPGNRMPRYEHEPVLQIGNMLSVKDASVPYSRCIFTLDTCSDIAGADIRSYETEKDMLLAWRAYVVEADPDVIVGHDIACLDIPQLLLRAWTLELAEFACLGRLKDVYAEAFMQPVNYRKVKDAPILAGRLQLDTRQYMAESTIRRTNLTTTKRPKCDLTTVAFEFLSKTKEDIPSARIEGLQLAGPDERRKLAVYCLKETHLPLEIFHCPKLRCFDEAVEAARSSEKYMYRPFREFLRNGRNKS</sequence>
<proteinExistence type="predicted"/>
<feature type="domain" description="DNA-directed DNA polymerase family B exonuclease" evidence="3">
    <location>
        <begin position="139"/>
        <end position="352"/>
    </location>
</feature>
<evidence type="ECO:0000313" key="4">
    <source>
        <dbReference type="EMBL" id="KAJ7701501.1"/>
    </source>
</evidence>
<evidence type="ECO:0000313" key="5">
    <source>
        <dbReference type="Proteomes" id="UP001221757"/>
    </source>
</evidence>
<reference evidence="4" key="1">
    <citation type="submission" date="2023-03" db="EMBL/GenBank/DDBJ databases">
        <title>Massive genome expansion in bonnet fungi (Mycena s.s.) driven by repeated elements and novel gene families across ecological guilds.</title>
        <authorList>
            <consortium name="Lawrence Berkeley National Laboratory"/>
            <person name="Harder C.B."/>
            <person name="Miyauchi S."/>
            <person name="Viragh M."/>
            <person name="Kuo A."/>
            <person name="Thoen E."/>
            <person name="Andreopoulos B."/>
            <person name="Lu D."/>
            <person name="Skrede I."/>
            <person name="Drula E."/>
            <person name="Henrissat B."/>
            <person name="Morin E."/>
            <person name="Kohler A."/>
            <person name="Barry K."/>
            <person name="LaButti K."/>
            <person name="Morin E."/>
            <person name="Salamov A."/>
            <person name="Lipzen A."/>
            <person name="Mereny Z."/>
            <person name="Hegedus B."/>
            <person name="Baldrian P."/>
            <person name="Stursova M."/>
            <person name="Weitz H."/>
            <person name="Taylor A."/>
            <person name="Grigoriev I.V."/>
            <person name="Nagy L.G."/>
            <person name="Martin F."/>
            <person name="Kauserud H."/>
        </authorList>
    </citation>
    <scope>NUCLEOTIDE SEQUENCE</scope>
    <source>
        <strain evidence="4">CBHHK067</strain>
    </source>
</reference>
<gene>
    <name evidence="4" type="ORF">B0H17DRAFT_1045653</name>
</gene>
<organism evidence="4 5">
    <name type="scientific">Mycena rosella</name>
    <name type="common">Pink bonnet</name>
    <name type="synonym">Agaricus rosellus</name>
    <dbReference type="NCBI Taxonomy" id="1033263"/>
    <lineage>
        <taxon>Eukaryota</taxon>
        <taxon>Fungi</taxon>
        <taxon>Dikarya</taxon>
        <taxon>Basidiomycota</taxon>
        <taxon>Agaricomycotina</taxon>
        <taxon>Agaricomycetes</taxon>
        <taxon>Agaricomycetidae</taxon>
        <taxon>Agaricales</taxon>
        <taxon>Marasmiineae</taxon>
        <taxon>Mycenaceae</taxon>
        <taxon>Mycena</taxon>
    </lineage>
</organism>
<protein>
    <recommendedName>
        <fullName evidence="1">DNA polymerase delta catalytic subunit</fullName>
    </recommendedName>
</protein>
<dbReference type="GO" id="GO:0043625">
    <property type="term" value="C:delta DNA polymerase complex"/>
    <property type="evidence" value="ECO:0007669"/>
    <property type="project" value="TreeGrafter"/>
</dbReference>